<evidence type="ECO:0000313" key="1">
    <source>
        <dbReference type="EMBL" id="KAK0620868.1"/>
    </source>
</evidence>
<comment type="caution">
    <text evidence="1">The sequence shown here is derived from an EMBL/GenBank/DDBJ whole genome shotgun (WGS) entry which is preliminary data.</text>
</comment>
<proteinExistence type="predicted"/>
<keyword evidence="2" id="KW-1185">Reference proteome</keyword>
<reference evidence="1" key="1">
    <citation type="submission" date="2023-06" db="EMBL/GenBank/DDBJ databases">
        <title>Genome-scale phylogeny and comparative genomics of the fungal order Sordariales.</title>
        <authorList>
            <consortium name="Lawrence Berkeley National Laboratory"/>
            <person name="Hensen N."/>
            <person name="Bonometti L."/>
            <person name="Westerberg I."/>
            <person name="Brannstrom I.O."/>
            <person name="Guillou S."/>
            <person name="Cros-Aarteil S."/>
            <person name="Calhoun S."/>
            <person name="Haridas S."/>
            <person name="Kuo A."/>
            <person name="Mondo S."/>
            <person name="Pangilinan J."/>
            <person name="Riley R."/>
            <person name="Labutti K."/>
            <person name="Andreopoulos B."/>
            <person name="Lipzen A."/>
            <person name="Chen C."/>
            <person name="Yanf M."/>
            <person name="Daum C."/>
            <person name="Ng V."/>
            <person name="Clum A."/>
            <person name="Steindorff A."/>
            <person name="Ohm R."/>
            <person name="Martin F."/>
            <person name="Silar P."/>
            <person name="Natvig D."/>
            <person name="Lalanne C."/>
            <person name="Gautier V."/>
            <person name="Ament-Velasquez S.L."/>
            <person name="Kruys A."/>
            <person name="Hutchinson M.I."/>
            <person name="Powell A.J."/>
            <person name="Barry K."/>
            <person name="Miller A.N."/>
            <person name="Grigoriev I.V."/>
            <person name="Debuchy R."/>
            <person name="Gladieux P."/>
            <person name="Thoren M.H."/>
            <person name="Johannesson H."/>
        </authorList>
    </citation>
    <scope>NUCLEOTIDE SEQUENCE</scope>
    <source>
        <strain evidence="1">CBS 606.72</strain>
    </source>
</reference>
<gene>
    <name evidence="1" type="ORF">B0T14DRAFT_567583</name>
</gene>
<protein>
    <submittedName>
        <fullName evidence="1">Uncharacterized protein</fullName>
    </submittedName>
</protein>
<dbReference type="AlphaFoldDB" id="A0AA39WSN2"/>
<accession>A0AA39WSN2</accession>
<dbReference type="Proteomes" id="UP001175000">
    <property type="component" value="Unassembled WGS sequence"/>
</dbReference>
<evidence type="ECO:0000313" key="2">
    <source>
        <dbReference type="Proteomes" id="UP001175000"/>
    </source>
</evidence>
<organism evidence="1 2">
    <name type="scientific">Immersiella caudata</name>
    <dbReference type="NCBI Taxonomy" id="314043"/>
    <lineage>
        <taxon>Eukaryota</taxon>
        <taxon>Fungi</taxon>
        <taxon>Dikarya</taxon>
        <taxon>Ascomycota</taxon>
        <taxon>Pezizomycotina</taxon>
        <taxon>Sordariomycetes</taxon>
        <taxon>Sordariomycetidae</taxon>
        <taxon>Sordariales</taxon>
        <taxon>Lasiosphaeriaceae</taxon>
        <taxon>Immersiella</taxon>
    </lineage>
</organism>
<sequence>MSLDNPPDFEAIAAAYITLTIQIPRIRNLCYSNEFSRAAHVAARDPWLGHVAASFYSFDESYRAISIQMSRIRNAAYLQLDQPSVGDQTLLRKLLPDFDAIHRAYVTLSVQNPRFGNFLISRGLPARAVAAGEGLHLVPVGRSAPFPDLKATTEAYSILEWEVGLISNFFIVPDKGEDVGRQLTVVIRTHPGLVIKNPPDSQATNLDAVALENCGQECSKGNAKNDQIRAKNRRAYVLHN</sequence>
<name>A0AA39WSN2_9PEZI</name>
<dbReference type="EMBL" id="JAULSU010000004">
    <property type="protein sequence ID" value="KAK0620868.1"/>
    <property type="molecule type" value="Genomic_DNA"/>
</dbReference>